<comment type="similarity">
    <text evidence="3">Belongs to the ScpA family.</text>
</comment>
<name>A0A1S6QKJ6_9LACO</name>
<reference evidence="4 5" key="1">
    <citation type="journal article" date="2015" name="Genome Announc.">
        <title>Genome Sequence of Lactobacillus curieae CCTCC M 2011381T, a Novel Producer of Gamma-aminobutyric Acid.</title>
        <authorList>
            <person name="Wang Y."/>
            <person name="Wang Y."/>
            <person name="Lang C."/>
            <person name="Wei D."/>
            <person name="Xu P."/>
            <person name="Xie J."/>
        </authorList>
    </citation>
    <scope>NUCLEOTIDE SEQUENCE [LARGE SCALE GENOMIC DNA]</scope>
    <source>
        <strain evidence="4 5">CCTCC M 2011381</strain>
    </source>
</reference>
<dbReference type="eggNOG" id="COG1354">
    <property type="taxonomic scope" value="Bacteria"/>
</dbReference>
<keyword evidence="3" id="KW-0131">Cell cycle</keyword>
<comment type="subcellular location">
    <subcellularLocation>
        <location evidence="3">Cytoplasm</location>
    </subcellularLocation>
    <text evidence="3">Associated with two foci at the outer edges of the nucleoid region in young cells, and at four foci within both cell halves in older cells.</text>
</comment>
<dbReference type="GO" id="GO:0051301">
    <property type="term" value="P:cell division"/>
    <property type="evidence" value="ECO:0007669"/>
    <property type="project" value="UniProtKB-KW"/>
</dbReference>
<keyword evidence="5" id="KW-1185">Reference proteome</keyword>
<comment type="subunit">
    <text evidence="3">Component of a cohesin-like complex composed of ScpA, ScpB and the Smc homodimer, in which ScpA and ScpB bind to the head domain of Smc. The presence of the three proteins is required for the association of the complex with DNA.</text>
</comment>
<dbReference type="Gene3D" id="1.10.10.580">
    <property type="entry name" value="Structural maintenance of chromosome 1. Chain E"/>
    <property type="match status" value="1"/>
</dbReference>
<evidence type="ECO:0000313" key="5">
    <source>
        <dbReference type="Proteomes" id="UP000030361"/>
    </source>
</evidence>
<dbReference type="RefSeq" id="WP_035167095.1">
    <property type="nucleotide sequence ID" value="NZ_CP018906.1"/>
</dbReference>
<organism evidence="4 5">
    <name type="scientific">Lentilactobacillus curieae</name>
    <dbReference type="NCBI Taxonomy" id="1138822"/>
    <lineage>
        <taxon>Bacteria</taxon>
        <taxon>Bacillati</taxon>
        <taxon>Bacillota</taxon>
        <taxon>Bacilli</taxon>
        <taxon>Lactobacillales</taxon>
        <taxon>Lactobacillaceae</taxon>
        <taxon>Lentilactobacillus</taxon>
    </lineage>
</organism>
<accession>A0A1S6QKJ6</accession>
<dbReference type="KEGG" id="lcu:PL11_009305"/>
<comment type="function">
    <text evidence="3">Participates in chromosomal partition during cell division. May act via the formation of a condensin-like complex containing Smc and ScpB that pull DNA away from mid-cell into both cell halves.</text>
</comment>
<protein>
    <recommendedName>
        <fullName evidence="2 3">Segregation and condensation protein A</fullName>
    </recommendedName>
</protein>
<dbReference type="EMBL" id="CP018906">
    <property type="protein sequence ID" value="AQW22103.1"/>
    <property type="molecule type" value="Genomic_DNA"/>
</dbReference>
<sequence>MTETKSLELHLNDFDGPLEVLLHLIQQSKMDIYDIKIAEITDQYMEYIYDAESLNLDIIGEYFVMAAKLMLIKSKMLLPAIEDTDEQLDEDPREDLVQQLINYKRFKSVTGFFKEHEAERRKSYTRSTVEVLEPDQTLVEPSPFNKYDLMAAFVDSLKRLRYNQPVSTVVHEWQYTIESQTEAIRKLMHRSGNSITFNQLVSHASEPEEVVTDFLAILEMAKYQEVKLTQPDHNSTIKIVKGDADVANKLR</sequence>
<dbReference type="PANTHER" id="PTHR33969">
    <property type="entry name" value="SEGREGATION AND CONDENSATION PROTEIN A"/>
    <property type="match status" value="1"/>
</dbReference>
<dbReference type="PANTHER" id="PTHR33969:SF2">
    <property type="entry name" value="SEGREGATION AND CONDENSATION PROTEIN A"/>
    <property type="match status" value="1"/>
</dbReference>
<dbReference type="GO" id="GO:0007059">
    <property type="term" value="P:chromosome segregation"/>
    <property type="evidence" value="ECO:0007669"/>
    <property type="project" value="UniProtKB-UniRule"/>
</dbReference>
<keyword evidence="3" id="KW-0132">Cell division</keyword>
<dbReference type="OrthoDB" id="9811016at2"/>
<dbReference type="Pfam" id="PF02616">
    <property type="entry name" value="SMC_ScpA"/>
    <property type="match status" value="1"/>
</dbReference>
<proteinExistence type="inferred from homology"/>
<dbReference type="Proteomes" id="UP000030361">
    <property type="component" value="Chromosome"/>
</dbReference>
<evidence type="ECO:0000256" key="3">
    <source>
        <dbReference type="HAMAP-Rule" id="MF_01805"/>
    </source>
</evidence>
<keyword evidence="1 3" id="KW-0159">Chromosome partition</keyword>
<dbReference type="Gene3D" id="6.10.250.2410">
    <property type="match status" value="1"/>
</dbReference>
<gene>
    <name evidence="3" type="primary">scpA</name>
    <name evidence="4" type="ORF">PL11_009305</name>
</gene>
<dbReference type="HAMAP" id="MF_01805">
    <property type="entry name" value="ScpA"/>
    <property type="match status" value="1"/>
</dbReference>
<keyword evidence="3" id="KW-0963">Cytoplasm</keyword>
<dbReference type="InterPro" id="IPR003768">
    <property type="entry name" value="ScpA"/>
</dbReference>
<evidence type="ECO:0000313" key="4">
    <source>
        <dbReference type="EMBL" id="AQW22103.1"/>
    </source>
</evidence>
<dbReference type="GO" id="GO:0005737">
    <property type="term" value="C:cytoplasm"/>
    <property type="evidence" value="ECO:0007669"/>
    <property type="project" value="UniProtKB-SubCell"/>
</dbReference>
<dbReference type="InterPro" id="IPR023093">
    <property type="entry name" value="ScpA-like_C"/>
</dbReference>
<evidence type="ECO:0000256" key="2">
    <source>
        <dbReference type="ARBA" id="ARBA00044777"/>
    </source>
</evidence>
<evidence type="ECO:0000256" key="1">
    <source>
        <dbReference type="ARBA" id="ARBA00022829"/>
    </source>
</evidence>
<dbReference type="AlphaFoldDB" id="A0A1S6QKJ6"/>
<dbReference type="GO" id="GO:0006260">
    <property type="term" value="P:DNA replication"/>
    <property type="evidence" value="ECO:0007669"/>
    <property type="project" value="UniProtKB-UniRule"/>
</dbReference>